<dbReference type="RefSeq" id="WP_323699089.1">
    <property type="nucleotide sequence ID" value="NZ_JAYGIL010000041.1"/>
</dbReference>
<comment type="caution">
    <text evidence="2">The sequence shown here is derived from an EMBL/GenBank/DDBJ whole genome shotgun (WGS) entry which is preliminary data.</text>
</comment>
<dbReference type="EMBL" id="JAYGIL010000041">
    <property type="protein sequence ID" value="MEA5405687.1"/>
    <property type="molecule type" value="Genomic_DNA"/>
</dbReference>
<name>A0ABU5SB16_9BACT</name>
<keyword evidence="3" id="KW-1185">Reference proteome</keyword>
<protein>
    <recommendedName>
        <fullName evidence="4">Outer membrane protein beta-barrel domain-containing protein</fullName>
    </recommendedName>
</protein>
<sequence>MKKKLLTLLLTVYALSVNHTFAQENTTKQARFDTAPEPERRKWEVALDVFNFIGTFNGSNVNGVVDNQGYLIIRRYSMNKVKKSAIECKLGIANSNLNFIDTDNNEFNSVKNNYNIGFGYEFQKQQGRFMLFYGPRVRSLFTIDSSTPKLINITSSNGGTYNVRNSNGMLISGGVFLGGRFFFNSHLSISLSSNLEIFYDKSTYNTKVLNSLSNNLVQEANSSRGDVQINGGFSMVQIGYHF</sequence>
<accession>A0ABU5SB16</accession>
<proteinExistence type="predicted"/>
<reference evidence="2 3" key="1">
    <citation type="submission" date="2023-12" db="EMBL/GenBank/DDBJ databases">
        <title>Novel species of the genus Arcicella isolated from rivers.</title>
        <authorList>
            <person name="Lu H."/>
        </authorList>
    </citation>
    <scope>NUCLEOTIDE SEQUENCE [LARGE SCALE GENOMIC DNA]</scope>
    <source>
        <strain evidence="2 3">DC2W</strain>
    </source>
</reference>
<gene>
    <name evidence="2" type="ORF">VB776_22300</name>
</gene>
<evidence type="ECO:0000313" key="2">
    <source>
        <dbReference type="EMBL" id="MEA5405687.1"/>
    </source>
</evidence>
<feature type="signal peptide" evidence="1">
    <location>
        <begin position="1"/>
        <end position="22"/>
    </location>
</feature>
<feature type="chain" id="PRO_5046393976" description="Outer membrane protein beta-barrel domain-containing protein" evidence="1">
    <location>
        <begin position="23"/>
        <end position="242"/>
    </location>
</feature>
<evidence type="ECO:0000313" key="3">
    <source>
        <dbReference type="Proteomes" id="UP001303899"/>
    </source>
</evidence>
<keyword evidence="1" id="KW-0732">Signal</keyword>
<organism evidence="2 3">
    <name type="scientific">Arcicella gelida</name>
    <dbReference type="NCBI Taxonomy" id="2984195"/>
    <lineage>
        <taxon>Bacteria</taxon>
        <taxon>Pseudomonadati</taxon>
        <taxon>Bacteroidota</taxon>
        <taxon>Cytophagia</taxon>
        <taxon>Cytophagales</taxon>
        <taxon>Flectobacillaceae</taxon>
        <taxon>Arcicella</taxon>
    </lineage>
</organism>
<dbReference type="Proteomes" id="UP001303899">
    <property type="component" value="Unassembled WGS sequence"/>
</dbReference>
<evidence type="ECO:0008006" key="4">
    <source>
        <dbReference type="Google" id="ProtNLM"/>
    </source>
</evidence>
<evidence type="ECO:0000256" key="1">
    <source>
        <dbReference type="SAM" id="SignalP"/>
    </source>
</evidence>